<gene>
    <name evidence="1" type="ORF">dnm_095410</name>
</gene>
<protein>
    <submittedName>
        <fullName evidence="1">Uncharacterized protein</fullName>
    </submittedName>
</protein>
<name>A0A975BXG0_9BACT</name>
<dbReference type="AlphaFoldDB" id="A0A975BXG0"/>
<reference evidence="1" key="1">
    <citation type="journal article" date="2021" name="Microb. Physiol.">
        <title>Proteogenomic Insights into the Physiology of Marine, Sulfate-Reducing, Filamentous Desulfonema limicola and Desulfonema magnum.</title>
        <authorList>
            <person name="Schnaars V."/>
            <person name="Wohlbrand L."/>
            <person name="Scheve S."/>
            <person name="Hinrichs C."/>
            <person name="Reinhardt R."/>
            <person name="Rabus R."/>
        </authorList>
    </citation>
    <scope>NUCLEOTIDE SEQUENCE</scope>
    <source>
        <strain evidence="1">4be13</strain>
    </source>
</reference>
<accession>A0A975BXG0</accession>
<keyword evidence="2" id="KW-1185">Reference proteome</keyword>
<dbReference type="KEGG" id="dmm:dnm_095410"/>
<organism evidence="1 2">
    <name type="scientific">Desulfonema magnum</name>
    <dbReference type="NCBI Taxonomy" id="45655"/>
    <lineage>
        <taxon>Bacteria</taxon>
        <taxon>Pseudomonadati</taxon>
        <taxon>Thermodesulfobacteriota</taxon>
        <taxon>Desulfobacteria</taxon>
        <taxon>Desulfobacterales</taxon>
        <taxon>Desulfococcaceae</taxon>
        <taxon>Desulfonema</taxon>
    </lineage>
</organism>
<sequence>MESGRANYQILKKLFLIITDLGESLAHMHQAKITTYCFY</sequence>
<evidence type="ECO:0000313" key="2">
    <source>
        <dbReference type="Proteomes" id="UP000663722"/>
    </source>
</evidence>
<dbReference type="Proteomes" id="UP000663722">
    <property type="component" value="Chromosome"/>
</dbReference>
<evidence type="ECO:0000313" key="1">
    <source>
        <dbReference type="EMBL" id="QTA93440.1"/>
    </source>
</evidence>
<dbReference type="EMBL" id="CP061800">
    <property type="protein sequence ID" value="QTA93440.1"/>
    <property type="molecule type" value="Genomic_DNA"/>
</dbReference>
<proteinExistence type="predicted"/>